<reference evidence="3 4" key="1">
    <citation type="submission" date="2024-06" db="EMBL/GenBank/DDBJ databases">
        <title>The Natural Products Discovery Center: Release of the First 8490 Sequenced Strains for Exploring Actinobacteria Biosynthetic Diversity.</title>
        <authorList>
            <person name="Kalkreuter E."/>
            <person name="Kautsar S.A."/>
            <person name="Yang D."/>
            <person name="Bader C.D."/>
            <person name="Teijaro C.N."/>
            <person name="Fluegel L."/>
            <person name="Davis C.M."/>
            <person name="Simpson J.R."/>
            <person name="Lauterbach L."/>
            <person name="Steele A.D."/>
            <person name="Gui C."/>
            <person name="Meng S."/>
            <person name="Li G."/>
            <person name="Viehrig K."/>
            <person name="Ye F."/>
            <person name="Su P."/>
            <person name="Kiefer A.F."/>
            <person name="Nichols A."/>
            <person name="Cepeda A.J."/>
            <person name="Yan W."/>
            <person name="Fan B."/>
            <person name="Jiang Y."/>
            <person name="Adhikari A."/>
            <person name="Zheng C.-J."/>
            <person name="Schuster L."/>
            <person name="Cowan T.M."/>
            <person name="Smanski M.J."/>
            <person name="Chevrette M.G."/>
            <person name="De Carvalho L.P.S."/>
            <person name="Shen B."/>
        </authorList>
    </citation>
    <scope>NUCLEOTIDE SEQUENCE [LARGE SCALE GENOMIC DNA]</scope>
    <source>
        <strain evidence="3 4">NPDC000632</strain>
    </source>
</reference>
<keyword evidence="2" id="KW-0812">Transmembrane</keyword>
<evidence type="ECO:0000256" key="2">
    <source>
        <dbReference type="SAM" id="Phobius"/>
    </source>
</evidence>
<dbReference type="EMBL" id="JBEPCV010000001">
    <property type="protein sequence ID" value="MER6902609.1"/>
    <property type="molecule type" value="Genomic_DNA"/>
</dbReference>
<comment type="caution">
    <text evidence="3">The sequence shown here is derived from an EMBL/GenBank/DDBJ whole genome shotgun (WGS) entry which is preliminary data.</text>
</comment>
<accession>A0ABV1V934</accession>
<keyword evidence="2" id="KW-0472">Membrane</keyword>
<proteinExistence type="predicted"/>
<evidence type="ECO:0000313" key="4">
    <source>
        <dbReference type="Proteomes" id="UP001490330"/>
    </source>
</evidence>
<feature type="compositionally biased region" description="Low complexity" evidence="1">
    <location>
        <begin position="1"/>
        <end position="19"/>
    </location>
</feature>
<feature type="transmembrane region" description="Helical" evidence="2">
    <location>
        <begin position="56"/>
        <end position="83"/>
    </location>
</feature>
<dbReference type="Proteomes" id="UP001490330">
    <property type="component" value="Unassembled WGS sequence"/>
</dbReference>
<name>A0ABV1V934_9ACTN</name>
<keyword evidence="4" id="KW-1185">Reference proteome</keyword>
<sequence>MQQPSPQPQYGQYGPYAPSTPYSAQRTPQPVVPPAELSTLWEPQPPRSKEGRRLRFVLTVLYFPFHVVLWLAIMAFVVAYGLVMEFVCGILPFLERPVLKVLDRTIGYFPARPRWWTSWGELQREDDPAFHRERIEKHLRKQKPKQRTTLIRTHKHRCVGARTLLDIAAPHGWTLSDGAPTRLREGIELSRTAR</sequence>
<feature type="region of interest" description="Disordered" evidence="1">
    <location>
        <begin position="1"/>
        <end position="48"/>
    </location>
</feature>
<gene>
    <name evidence="3" type="ORF">ABT322_02285</name>
</gene>
<dbReference type="RefSeq" id="WP_350719273.1">
    <property type="nucleotide sequence ID" value="NZ_JBEPCO010000014.1"/>
</dbReference>
<organism evidence="3 4">
    <name type="scientific">Streptomyces flaveolus</name>
    <dbReference type="NCBI Taxonomy" id="67297"/>
    <lineage>
        <taxon>Bacteria</taxon>
        <taxon>Bacillati</taxon>
        <taxon>Actinomycetota</taxon>
        <taxon>Actinomycetes</taxon>
        <taxon>Kitasatosporales</taxon>
        <taxon>Streptomycetaceae</taxon>
        <taxon>Streptomyces</taxon>
    </lineage>
</organism>
<keyword evidence="2" id="KW-1133">Transmembrane helix</keyword>
<evidence type="ECO:0000313" key="3">
    <source>
        <dbReference type="EMBL" id="MER6902609.1"/>
    </source>
</evidence>
<evidence type="ECO:0000256" key="1">
    <source>
        <dbReference type="SAM" id="MobiDB-lite"/>
    </source>
</evidence>
<protein>
    <submittedName>
        <fullName evidence="3">Uncharacterized protein</fullName>
    </submittedName>
</protein>